<sequence>MTAHPPPNPSSPRRRARRGSGEQLHGKILDAAKQLLAETGRAEAMSIRAVADVVGVTSPSIYLHFADKDSLVQAVVADLFGELGERLGGGTPGEPPLDKLCRQGTAYIMFALESPEHYRLATMSASTEIGKVDLVLQTTAFAHFHQTITECMDAGIFAKGDPTPVALDLWAAAHGIASLLIAKPYLPWGDVTEAADRVMRATAMGLSISEYLGADATPADFVGWRASLPPR</sequence>
<dbReference type="SUPFAM" id="SSF48498">
    <property type="entry name" value="Tetracyclin repressor-like, C-terminal domain"/>
    <property type="match status" value="1"/>
</dbReference>
<evidence type="ECO:0000256" key="3">
    <source>
        <dbReference type="ARBA" id="ARBA00023163"/>
    </source>
</evidence>
<dbReference type="InterPro" id="IPR036271">
    <property type="entry name" value="Tet_transcr_reg_TetR-rel_C_sf"/>
</dbReference>
<dbReference type="Gene3D" id="1.10.357.10">
    <property type="entry name" value="Tetracycline Repressor, domain 2"/>
    <property type="match status" value="1"/>
</dbReference>
<reference evidence="7 8" key="1">
    <citation type="journal article" date="2019" name="Int. J. Syst. Evol. Microbiol.">
        <title>The Global Catalogue of Microorganisms (GCM) 10K type strain sequencing project: providing services to taxonomists for standard genome sequencing and annotation.</title>
        <authorList>
            <consortium name="The Broad Institute Genomics Platform"/>
            <consortium name="The Broad Institute Genome Sequencing Center for Infectious Disease"/>
            <person name="Wu L."/>
            <person name="Ma J."/>
        </authorList>
    </citation>
    <scope>NUCLEOTIDE SEQUENCE [LARGE SCALE GENOMIC DNA]</scope>
    <source>
        <strain evidence="7 8">JCM 14545</strain>
    </source>
</reference>
<dbReference type="PANTHER" id="PTHR30055:SF234">
    <property type="entry name" value="HTH-TYPE TRANSCRIPTIONAL REGULATOR BETI"/>
    <property type="match status" value="1"/>
</dbReference>
<accession>A0ABN2QK01</accession>
<evidence type="ECO:0000256" key="2">
    <source>
        <dbReference type="ARBA" id="ARBA00023125"/>
    </source>
</evidence>
<dbReference type="PROSITE" id="PS50977">
    <property type="entry name" value="HTH_TETR_2"/>
    <property type="match status" value="1"/>
</dbReference>
<evidence type="ECO:0000259" key="6">
    <source>
        <dbReference type="PROSITE" id="PS50977"/>
    </source>
</evidence>
<name>A0ABN2QK01_9PSEU</name>
<gene>
    <name evidence="7" type="ORF">GCM10009754_23920</name>
</gene>
<protein>
    <submittedName>
        <fullName evidence="7">TetR/AcrR family transcriptional regulator</fullName>
    </submittedName>
</protein>
<evidence type="ECO:0000313" key="7">
    <source>
        <dbReference type="EMBL" id="GAA1953825.1"/>
    </source>
</evidence>
<dbReference type="InterPro" id="IPR001647">
    <property type="entry name" value="HTH_TetR"/>
</dbReference>
<dbReference type="PANTHER" id="PTHR30055">
    <property type="entry name" value="HTH-TYPE TRANSCRIPTIONAL REGULATOR RUTR"/>
    <property type="match status" value="1"/>
</dbReference>
<comment type="caution">
    <text evidence="7">The sequence shown here is derived from an EMBL/GenBank/DDBJ whole genome shotgun (WGS) entry which is preliminary data.</text>
</comment>
<feature type="region of interest" description="Disordered" evidence="5">
    <location>
        <begin position="1"/>
        <end position="22"/>
    </location>
</feature>
<organism evidence="7 8">
    <name type="scientific">Amycolatopsis minnesotensis</name>
    <dbReference type="NCBI Taxonomy" id="337894"/>
    <lineage>
        <taxon>Bacteria</taxon>
        <taxon>Bacillati</taxon>
        <taxon>Actinomycetota</taxon>
        <taxon>Actinomycetes</taxon>
        <taxon>Pseudonocardiales</taxon>
        <taxon>Pseudonocardiaceae</taxon>
        <taxon>Amycolatopsis</taxon>
    </lineage>
</organism>
<evidence type="ECO:0000256" key="4">
    <source>
        <dbReference type="PROSITE-ProRule" id="PRU00335"/>
    </source>
</evidence>
<keyword evidence="8" id="KW-1185">Reference proteome</keyword>
<keyword evidence="2 4" id="KW-0238">DNA-binding</keyword>
<keyword evidence="1" id="KW-0805">Transcription regulation</keyword>
<feature type="domain" description="HTH tetR-type" evidence="6">
    <location>
        <begin position="22"/>
        <end position="83"/>
    </location>
</feature>
<dbReference type="Proteomes" id="UP001501116">
    <property type="component" value="Unassembled WGS sequence"/>
</dbReference>
<dbReference type="RefSeq" id="WP_344416779.1">
    <property type="nucleotide sequence ID" value="NZ_BAAANN010000008.1"/>
</dbReference>
<dbReference type="SUPFAM" id="SSF46689">
    <property type="entry name" value="Homeodomain-like"/>
    <property type="match status" value="1"/>
</dbReference>
<dbReference type="EMBL" id="BAAANN010000008">
    <property type="protein sequence ID" value="GAA1953825.1"/>
    <property type="molecule type" value="Genomic_DNA"/>
</dbReference>
<evidence type="ECO:0000313" key="8">
    <source>
        <dbReference type="Proteomes" id="UP001501116"/>
    </source>
</evidence>
<keyword evidence="3" id="KW-0804">Transcription</keyword>
<evidence type="ECO:0000256" key="1">
    <source>
        <dbReference type="ARBA" id="ARBA00023015"/>
    </source>
</evidence>
<dbReference type="InterPro" id="IPR050109">
    <property type="entry name" value="HTH-type_TetR-like_transc_reg"/>
</dbReference>
<proteinExistence type="predicted"/>
<feature type="compositionally biased region" description="Pro residues" evidence="5">
    <location>
        <begin position="1"/>
        <end position="10"/>
    </location>
</feature>
<dbReference type="InterPro" id="IPR009057">
    <property type="entry name" value="Homeodomain-like_sf"/>
</dbReference>
<dbReference type="Pfam" id="PF00440">
    <property type="entry name" value="TetR_N"/>
    <property type="match status" value="1"/>
</dbReference>
<feature type="DNA-binding region" description="H-T-H motif" evidence="4">
    <location>
        <begin position="46"/>
        <end position="65"/>
    </location>
</feature>
<evidence type="ECO:0000256" key="5">
    <source>
        <dbReference type="SAM" id="MobiDB-lite"/>
    </source>
</evidence>
<dbReference type="InterPro" id="IPR025996">
    <property type="entry name" value="MT1864/Rv1816-like_C"/>
</dbReference>
<dbReference type="Pfam" id="PF13305">
    <property type="entry name" value="TetR_C_33"/>
    <property type="match status" value="1"/>
</dbReference>